<name>A0A178MD43_9CHLR</name>
<accession>A0A178MD43</accession>
<evidence type="ECO:0000256" key="1">
    <source>
        <dbReference type="SAM" id="Phobius"/>
    </source>
</evidence>
<gene>
    <name evidence="4" type="ORF">A6A03_01405</name>
</gene>
<sequence length="262" mass="26291">MFRKLSIALTTALLFALLVVPAAFAQSGAAKVRVIHASPDAPAVDVFVNGNAVLTNVGFFAASPYLDLPAGTYRVQVAPTGAGAGSAVIDANVTIEAGRAYTIAAVGPVASIQPQVIVDNLSAPAAGQAKVRVYHFSPDAPAVDVKLASGATLISNLAFPNASDYLEVPAGTYDLQVTPAGGSAVVINLAGTTVNAGQIYSVFATNFVANITPQLAVTAPVATAAPAALPTTSGETLPLAALALIALALTALGGMVVRRSMR</sequence>
<feature type="domain" description="DUF4397" evidence="3">
    <location>
        <begin position="30"/>
        <end position="145"/>
    </location>
</feature>
<reference evidence="4 5" key="1">
    <citation type="submission" date="2016-04" db="EMBL/GenBank/DDBJ databases">
        <title>Chloroflexus islandicus sp. nov., a thermophilic filamentous anoxygenic phototrophic bacterium from geyser Strokkur (Iceland).</title>
        <authorList>
            <person name="Gaisin V.A."/>
            <person name="Kalashnikov A.M."/>
            <person name="Sukhacheva M.V."/>
            <person name="Grouzdev D.S."/>
            <person name="Ivanov T.M."/>
            <person name="Kuznetsov B."/>
            <person name="Gorlenko V.M."/>
        </authorList>
    </citation>
    <scope>NUCLEOTIDE SEQUENCE [LARGE SCALE GENOMIC DNA]</scope>
    <source>
        <strain evidence="5">isl-2</strain>
    </source>
</reference>
<evidence type="ECO:0000256" key="2">
    <source>
        <dbReference type="SAM" id="SignalP"/>
    </source>
</evidence>
<feature type="domain" description="DUF4397" evidence="3">
    <location>
        <begin position="148"/>
        <end position="217"/>
    </location>
</feature>
<evidence type="ECO:0000313" key="5">
    <source>
        <dbReference type="Proteomes" id="UP000078287"/>
    </source>
</evidence>
<evidence type="ECO:0000259" key="3">
    <source>
        <dbReference type="Pfam" id="PF14344"/>
    </source>
</evidence>
<feature type="transmembrane region" description="Helical" evidence="1">
    <location>
        <begin position="237"/>
        <end position="257"/>
    </location>
</feature>
<dbReference type="AlphaFoldDB" id="A0A178MD43"/>
<dbReference type="Pfam" id="PF14344">
    <property type="entry name" value="DUF4397"/>
    <property type="match status" value="2"/>
</dbReference>
<dbReference type="RefSeq" id="WP_066786478.1">
    <property type="nucleotide sequence ID" value="NZ_LWQS01000049.1"/>
</dbReference>
<keyword evidence="5" id="KW-1185">Reference proteome</keyword>
<dbReference type="OrthoDB" id="9783299at2"/>
<protein>
    <submittedName>
        <fullName evidence="4">Cell wall anchor</fullName>
    </submittedName>
</protein>
<keyword evidence="1" id="KW-0472">Membrane</keyword>
<keyword evidence="2" id="KW-0732">Signal</keyword>
<proteinExistence type="predicted"/>
<dbReference type="InterPro" id="IPR025510">
    <property type="entry name" value="DUF4397"/>
</dbReference>
<keyword evidence="1" id="KW-1133">Transmembrane helix</keyword>
<organism evidence="4 5">
    <name type="scientific">Chloroflexus islandicus</name>
    <dbReference type="NCBI Taxonomy" id="1707952"/>
    <lineage>
        <taxon>Bacteria</taxon>
        <taxon>Bacillati</taxon>
        <taxon>Chloroflexota</taxon>
        <taxon>Chloroflexia</taxon>
        <taxon>Chloroflexales</taxon>
        <taxon>Chloroflexineae</taxon>
        <taxon>Chloroflexaceae</taxon>
        <taxon>Chloroflexus</taxon>
    </lineage>
</organism>
<comment type="caution">
    <text evidence="4">The sequence shown here is derived from an EMBL/GenBank/DDBJ whole genome shotgun (WGS) entry which is preliminary data.</text>
</comment>
<evidence type="ECO:0000313" key="4">
    <source>
        <dbReference type="EMBL" id="OAN45948.1"/>
    </source>
</evidence>
<feature type="chain" id="PRO_5008091864" evidence="2">
    <location>
        <begin position="26"/>
        <end position="262"/>
    </location>
</feature>
<dbReference type="EMBL" id="LWQS01000049">
    <property type="protein sequence ID" value="OAN45948.1"/>
    <property type="molecule type" value="Genomic_DNA"/>
</dbReference>
<dbReference type="Proteomes" id="UP000078287">
    <property type="component" value="Unassembled WGS sequence"/>
</dbReference>
<dbReference type="STRING" id="1707952.A6A03_01405"/>
<feature type="signal peptide" evidence="2">
    <location>
        <begin position="1"/>
        <end position="25"/>
    </location>
</feature>
<keyword evidence="1" id="KW-0812">Transmembrane</keyword>